<dbReference type="EMBL" id="CQQC01001124">
    <property type="protein sequence ID" value="CNV66051.1"/>
    <property type="molecule type" value="Genomic_DNA"/>
</dbReference>
<dbReference type="EMBL" id="CNGE01000388">
    <property type="protein sequence ID" value="CKS64494.1"/>
    <property type="molecule type" value="Genomic_DNA"/>
</dbReference>
<dbReference type="AlphaFoldDB" id="A0A0T9YSU5"/>
<evidence type="ECO:0000313" key="4">
    <source>
        <dbReference type="EMBL" id="CNV66051.1"/>
    </source>
</evidence>
<dbReference type="Proteomes" id="UP000048948">
    <property type="component" value="Unassembled WGS sequence"/>
</dbReference>
<evidence type="ECO:0000313" key="9">
    <source>
        <dbReference type="Proteomes" id="UP000048948"/>
    </source>
</evidence>
<reference evidence="6 7" key="1">
    <citation type="submission" date="2015-03" db="EMBL/GenBank/DDBJ databases">
        <authorList>
            <consortium name="Pathogen Informatics"/>
        </authorList>
    </citation>
    <scope>NUCLEOTIDE SEQUENCE [LARGE SCALE GENOMIC DNA]</scope>
    <source>
        <strain evidence="3 9">Bir 172</strain>
        <strain evidence="4 6">D00501624</strain>
        <strain evidence="5 7">G09801536</strain>
        <strain evidence="2 8">H09601792</strain>
    </source>
</reference>
<evidence type="ECO:0000313" key="7">
    <source>
        <dbReference type="Proteomes" id="UP000045842"/>
    </source>
</evidence>
<accession>A0A0T9YSU5</accession>
<dbReference type="Proteomes" id="UP000039217">
    <property type="component" value="Unassembled WGS sequence"/>
</dbReference>
<evidence type="ECO:0000313" key="8">
    <source>
        <dbReference type="Proteomes" id="UP000046947"/>
    </source>
</evidence>
<evidence type="ECO:0000313" key="3">
    <source>
        <dbReference type="EMBL" id="CKS64494.1"/>
    </source>
</evidence>
<gene>
    <name evidence="4" type="ORF">ERS007661_02888</name>
    <name evidence="5" type="ORF">ERS007679_01794</name>
    <name evidence="2" type="ORF">ERS007688_02528</name>
    <name evidence="3" type="ORF">ERS027646_02222</name>
</gene>
<organism evidence="4 6">
    <name type="scientific">Mycobacterium tuberculosis</name>
    <dbReference type="NCBI Taxonomy" id="1773"/>
    <lineage>
        <taxon>Bacteria</taxon>
        <taxon>Bacillati</taxon>
        <taxon>Actinomycetota</taxon>
        <taxon>Actinomycetes</taxon>
        <taxon>Mycobacteriales</taxon>
        <taxon>Mycobacteriaceae</taxon>
        <taxon>Mycobacterium</taxon>
        <taxon>Mycobacterium tuberculosis complex</taxon>
    </lineage>
</organism>
<sequence>MTPAAPVRIRCSAVRWSSTPPATTGMSSSEMKVFRLSGSPSLATRSAETMVPWMTSKSIPAATSTGVSHWAFCGLTRTAVVTPASRMRATAAPNRSGFSGAACSSCSNRIAVDGSGSAAAASKSWAIFASTSRWRPISPSPLSTPSPPSRPSSIANSGDTRASVGCATTGISNR</sequence>
<feature type="region of interest" description="Disordered" evidence="1">
    <location>
        <begin position="134"/>
        <end position="174"/>
    </location>
</feature>
<evidence type="ECO:0000256" key="1">
    <source>
        <dbReference type="SAM" id="MobiDB-lite"/>
    </source>
</evidence>
<feature type="compositionally biased region" description="Pro residues" evidence="1">
    <location>
        <begin position="138"/>
        <end position="150"/>
    </location>
</feature>
<dbReference type="Proteomes" id="UP000045842">
    <property type="component" value="Unassembled WGS sequence"/>
</dbReference>
<dbReference type="Proteomes" id="UP000046947">
    <property type="component" value="Unassembled WGS sequence"/>
</dbReference>
<evidence type="ECO:0000313" key="6">
    <source>
        <dbReference type="Proteomes" id="UP000039217"/>
    </source>
</evidence>
<evidence type="ECO:0000313" key="2">
    <source>
        <dbReference type="EMBL" id="CFE56396.1"/>
    </source>
</evidence>
<dbReference type="EMBL" id="CFOH01000429">
    <property type="protein sequence ID" value="CFE56396.1"/>
    <property type="molecule type" value="Genomic_DNA"/>
</dbReference>
<name>A0A0T9YSU5_MYCTX</name>
<dbReference type="EMBL" id="CSAD01000210">
    <property type="protein sequence ID" value="COV41288.1"/>
    <property type="molecule type" value="Genomic_DNA"/>
</dbReference>
<protein>
    <submittedName>
        <fullName evidence="4">Uncharacterized protein</fullName>
    </submittedName>
</protein>
<proteinExistence type="predicted"/>
<evidence type="ECO:0000313" key="5">
    <source>
        <dbReference type="EMBL" id="COV41288.1"/>
    </source>
</evidence>